<dbReference type="AlphaFoldDB" id="A0A9W7BS78"/>
<gene>
    <name evidence="2" type="ORF">TrST_g6955</name>
</gene>
<dbReference type="OrthoDB" id="195325at2759"/>
<feature type="chain" id="PRO_5040918122" description="Pectin acetylesterase" evidence="1">
    <location>
        <begin position="20"/>
        <end position="438"/>
    </location>
</feature>
<dbReference type="PANTHER" id="PTHR21562:SF67">
    <property type="entry name" value="PECTIN ACETYLESTERASE"/>
    <property type="match status" value="1"/>
</dbReference>
<protein>
    <recommendedName>
        <fullName evidence="4">Pectin acetylesterase</fullName>
    </recommendedName>
</protein>
<dbReference type="Pfam" id="PF03283">
    <property type="entry name" value="PAE"/>
    <property type="match status" value="1"/>
</dbReference>
<dbReference type="Proteomes" id="UP001165085">
    <property type="component" value="Unassembled WGS sequence"/>
</dbReference>
<comment type="caution">
    <text evidence="2">The sequence shown here is derived from an EMBL/GenBank/DDBJ whole genome shotgun (WGS) entry which is preliminary data.</text>
</comment>
<keyword evidence="3" id="KW-1185">Reference proteome</keyword>
<evidence type="ECO:0008006" key="4">
    <source>
        <dbReference type="Google" id="ProtNLM"/>
    </source>
</evidence>
<name>A0A9W7BS78_9STRA</name>
<dbReference type="GO" id="GO:0016787">
    <property type="term" value="F:hydrolase activity"/>
    <property type="evidence" value="ECO:0007669"/>
    <property type="project" value="InterPro"/>
</dbReference>
<dbReference type="InterPro" id="IPR004963">
    <property type="entry name" value="PAE/NOTUM"/>
</dbReference>
<dbReference type="PANTHER" id="PTHR21562">
    <property type="entry name" value="NOTUM-RELATED"/>
    <property type="match status" value="1"/>
</dbReference>
<dbReference type="InterPro" id="IPR029058">
    <property type="entry name" value="AB_hydrolase_fold"/>
</dbReference>
<sequence>MWGLLFVLALLGLGSTSFTDDEQNRRPTSLHLLSDDFPNALCLDGSPGAFYFTPSAPTSPSSDTWVIFFEGGGWCFSDSDCSTRATDKSFLSLGSTAALPSFKNHNPRYQQSIYSPPLAQNCDANPAFCEANHVYLVYCDGNSFSGGRLAVDGAGETLHYKGKFILDAALETLLGLGMESATEVLVSGDSAGGLATLLHADQIGSKLAASAPSLTKFRALPISGYFPPLDSVEGAPVFSAQMKSAFETHNASAGVQVSCLDGKSDAEKWQCNTSPEALRAIKTPLLLLQSAYDAWSTSCIYTLNSEGVCGGASGWGLPCVGDASPLGSILNIYGPSFLCSPSQVAHLNEWRSTFLSSLRETGVYDRNGSGAFIHTCHTHTAENLPNAQWIQVGGVKMKDAVTEWWRANVDEGFRDFGGEVCEWDEKFPHQCNPTCIIT</sequence>
<organism evidence="2 3">
    <name type="scientific">Triparma strigata</name>
    <dbReference type="NCBI Taxonomy" id="1606541"/>
    <lineage>
        <taxon>Eukaryota</taxon>
        <taxon>Sar</taxon>
        <taxon>Stramenopiles</taxon>
        <taxon>Ochrophyta</taxon>
        <taxon>Bolidophyceae</taxon>
        <taxon>Parmales</taxon>
        <taxon>Triparmaceae</taxon>
        <taxon>Triparma</taxon>
    </lineage>
</organism>
<proteinExistence type="predicted"/>
<accession>A0A9W7BS78</accession>
<feature type="signal peptide" evidence="1">
    <location>
        <begin position="1"/>
        <end position="19"/>
    </location>
</feature>
<reference evidence="3" key="1">
    <citation type="journal article" date="2023" name="Commun. Biol.">
        <title>Genome analysis of Parmales, the sister group of diatoms, reveals the evolutionary specialization of diatoms from phago-mixotrophs to photoautotrophs.</title>
        <authorList>
            <person name="Ban H."/>
            <person name="Sato S."/>
            <person name="Yoshikawa S."/>
            <person name="Yamada K."/>
            <person name="Nakamura Y."/>
            <person name="Ichinomiya M."/>
            <person name="Sato N."/>
            <person name="Blanc-Mathieu R."/>
            <person name="Endo H."/>
            <person name="Kuwata A."/>
            <person name="Ogata H."/>
        </authorList>
    </citation>
    <scope>NUCLEOTIDE SEQUENCE [LARGE SCALE GENOMIC DNA]</scope>
    <source>
        <strain evidence="3">NIES 3701</strain>
    </source>
</reference>
<dbReference type="EMBL" id="BRXY01000385">
    <property type="protein sequence ID" value="GMH91390.1"/>
    <property type="molecule type" value="Genomic_DNA"/>
</dbReference>
<evidence type="ECO:0000313" key="3">
    <source>
        <dbReference type="Proteomes" id="UP001165085"/>
    </source>
</evidence>
<evidence type="ECO:0000313" key="2">
    <source>
        <dbReference type="EMBL" id="GMH91390.1"/>
    </source>
</evidence>
<evidence type="ECO:0000256" key="1">
    <source>
        <dbReference type="SAM" id="SignalP"/>
    </source>
</evidence>
<keyword evidence="1" id="KW-0732">Signal</keyword>
<dbReference type="SUPFAM" id="SSF53474">
    <property type="entry name" value="alpha/beta-Hydrolases"/>
    <property type="match status" value="1"/>
</dbReference>
<dbReference type="Gene3D" id="3.40.50.1820">
    <property type="entry name" value="alpha/beta hydrolase"/>
    <property type="match status" value="1"/>
</dbReference>